<gene>
    <name evidence="2" type="ORF">NCTC11179_01609</name>
</gene>
<protein>
    <submittedName>
        <fullName evidence="2">Predicted enzyme related to lactoylglutathione lyase</fullName>
    </submittedName>
</protein>
<dbReference type="InterPro" id="IPR037523">
    <property type="entry name" value="VOC_core"/>
</dbReference>
<keyword evidence="2" id="KW-0456">Lyase</keyword>
<name>A0A378RQW3_MYROD</name>
<keyword evidence="3" id="KW-1185">Reference proteome</keyword>
<dbReference type="PANTHER" id="PTHR33993:SF2">
    <property type="entry name" value="VOC DOMAIN-CONTAINING PROTEIN"/>
    <property type="match status" value="1"/>
</dbReference>
<sequence length="127" mass="14540">MNVASYFEIPVTDMPRAIEFYSAVFEVTLEEDFFDNLEMAYFPLDTQAKGISGALVKGEIYKPTHKGVLLYFNTFDIEQTIQRVVHQGAKILFPIHRHENVGFAVAEFEDSEGNRIGLHQILLKIEE</sequence>
<feature type="domain" description="VOC" evidence="1">
    <location>
        <begin position="3"/>
        <end position="121"/>
    </location>
</feature>
<evidence type="ECO:0000259" key="1">
    <source>
        <dbReference type="PROSITE" id="PS51819"/>
    </source>
</evidence>
<dbReference type="PANTHER" id="PTHR33993">
    <property type="entry name" value="GLYOXALASE-RELATED"/>
    <property type="match status" value="1"/>
</dbReference>
<evidence type="ECO:0000313" key="3">
    <source>
        <dbReference type="Proteomes" id="UP000255024"/>
    </source>
</evidence>
<dbReference type="InterPro" id="IPR029068">
    <property type="entry name" value="Glyas_Bleomycin-R_OHBP_Dase"/>
</dbReference>
<dbReference type="CDD" id="cd07247">
    <property type="entry name" value="SgaA_N_like"/>
    <property type="match status" value="1"/>
</dbReference>
<dbReference type="GO" id="GO:0016829">
    <property type="term" value="F:lyase activity"/>
    <property type="evidence" value="ECO:0007669"/>
    <property type="project" value="UniProtKB-KW"/>
</dbReference>
<dbReference type="PROSITE" id="PS51819">
    <property type="entry name" value="VOC"/>
    <property type="match status" value="1"/>
</dbReference>
<dbReference type="InterPro" id="IPR004360">
    <property type="entry name" value="Glyas_Fos-R_dOase_dom"/>
</dbReference>
<reference evidence="2 3" key="1">
    <citation type="submission" date="2018-06" db="EMBL/GenBank/DDBJ databases">
        <authorList>
            <consortium name="Pathogen Informatics"/>
            <person name="Doyle S."/>
        </authorList>
    </citation>
    <scope>NUCLEOTIDE SEQUENCE [LARGE SCALE GENOMIC DNA]</scope>
    <source>
        <strain evidence="2 3">NCTC11179</strain>
    </source>
</reference>
<dbReference type="Proteomes" id="UP000255024">
    <property type="component" value="Unassembled WGS sequence"/>
</dbReference>
<dbReference type="EMBL" id="UGQL01000001">
    <property type="protein sequence ID" value="STZ28070.1"/>
    <property type="molecule type" value="Genomic_DNA"/>
</dbReference>
<dbReference type="Gene3D" id="3.10.180.10">
    <property type="entry name" value="2,3-Dihydroxybiphenyl 1,2-Dioxygenase, domain 1"/>
    <property type="match status" value="1"/>
</dbReference>
<accession>A0A378RQW3</accession>
<organism evidence="2 3">
    <name type="scientific">Myroides odoratus</name>
    <name type="common">Flavobacterium odoratum</name>
    <dbReference type="NCBI Taxonomy" id="256"/>
    <lineage>
        <taxon>Bacteria</taxon>
        <taxon>Pseudomonadati</taxon>
        <taxon>Bacteroidota</taxon>
        <taxon>Flavobacteriia</taxon>
        <taxon>Flavobacteriales</taxon>
        <taxon>Flavobacteriaceae</taxon>
        <taxon>Myroides</taxon>
    </lineage>
</organism>
<dbReference type="RefSeq" id="WP_115090891.1">
    <property type="nucleotide sequence ID" value="NZ_CP068107.1"/>
</dbReference>
<dbReference type="InterPro" id="IPR052164">
    <property type="entry name" value="Anthracycline_SecMetBiosynth"/>
</dbReference>
<proteinExistence type="predicted"/>
<dbReference type="Pfam" id="PF00903">
    <property type="entry name" value="Glyoxalase"/>
    <property type="match status" value="1"/>
</dbReference>
<evidence type="ECO:0000313" key="2">
    <source>
        <dbReference type="EMBL" id="STZ28070.1"/>
    </source>
</evidence>
<dbReference type="SUPFAM" id="SSF54593">
    <property type="entry name" value="Glyoxalase/Bleomycin resistance protein/Dihydroxybiphenyl dioxygenase"/>
    <property type="match status" value="1"/>
</dbReference>
<dbReference type="AlphaFoldDB" id="A0A378RQW3"/>